<feature type="domain" description="Helix-hairpin-helix DNA-binding motif class 1" evidence="2">
    <location>
        <begin position="147"/>
        <end position="166"/>
    </location>
</feature>
<keyword evidence="1" id="KW-0472">Membrane</keyword>
<evidence type="ECO:0000259" key="2">
    <source>
        <dbReference type="SMART" id="SM00278"/>
    </source>
</evidence>
<dbReference type="InterPro" id="IPR003583">
    <property type="entry name" value="Hlx-hairpin-Hlx_DNA-bd_motif"/>
</dbReference>
<dbReference type="PANTHER" id="PTHR21180">
    <property type="entry name" value="ENDONUCLEASE/EXONUCLEASE/PHOSPHATASE FAMILY DOMAIN-CONTAINING PROTEIN 1"/>
    <property type="match status" value="1"/>
</dbReference>
<sequence>MKKNYKTIGVITLLVLVGGFAIYSYFIKGGDKELKKNDTESIFVENEEKTEEVVKSEKKIVVEIKGEVNKPNVYWLSEDSIVEDLIKEAGGLTNGADLTKLNRADKLKDHECIVVPNKNQVNETNISGSKTDLSRSNLININTANETELDTLPGIGLTRAKDIIRYREEKGGFKSIEDLKNVKGIGESSFEKLKDKITT</sequence>
<feature type="transmembrane region" description="Helical" evidence="1">
    <location>
        <begin position="7"/>
        <end position="26"/>
    </location>
</feature>
<proteinExistence type="predicted"/>
<dbReference type="SMART" id="SM00278">
    <property type="entry name" value="HhH1"/>
    <property type="match status" value="2"/>
</dbReference>
<keyword evidence="1" id="KW-1133">Transmembrane helix</keyword>
<dbReference type="SUPFAM" id="SSF47781">
    <property type="entry name" value="RuvA domain 2-like"/>
    <property type="match status" value="1"/>
</dbReference>
<dbReference type="InterPro" id="IPR010994">
    <property type="entry name" value="RuvA_2-like"/>
</dbReference>
<accession>A0ABR8PR19</accession>
<name>A0ABR8PR19_9CLOT</name>
<gene>
    <name evidence="3" type="ORF">H9661_04505</name>
</gene>
<keyword evidence="4" id="KW-1185">Reference proteome</keyword>
<organism evidence="3 4">
    <name type="scientific">Clostridium cibarium</name>
    <dbReference type="NCBI Taxonomy" id="2762247"/>
    <lineage>
        <taxon>Bacteria</taxon>
        <taxon>Bacillati</taxon>
        <taxon>Bacillota</taxon>
        <taxon>Clostridia</taxon>
        <taxon>Eubacteriales</taxon>
        <taxon>Clostridiaceae</taxon>
        <taxon>Clostridium</taxon>
    </lineage>
</organism>
<dbReference type="Proteomes" id="UP000627781">
    <property type="component" value="Unassembled WGS sequence"/>
</dbReference>
<dbReference type="EMBL" id="JACSRA010000005">
    <property type="protein sequence ID" value="MBD7910616.1"/>
    <property type="molecule type" value="Genomic_DNA"/>
</dbReference>
<dbReference type="Gene3D" id="1.10.150.310">
    <property type="entry name" value="Tex RuvX-like domain-like"/>
    <property type="match status" value="1"/>
</dbReference>
<dbReference type="PANTHER" id="PTHR21180:SF32">
    <property type="entry name" value="ENDONUCLEASE_EXONUCLEASE_PHOSPHATASE FAMILY DOMAIN-CONTAINING PROTEIN 1"/>
    <property type="match status" value="1"/>
</dbReference>
<dbReference type="InterPro" id="IPR051675">
    <property type="entry name" value="Endo/Exo/Phosphatase_dom_1"/>
</dbReference>
<dbReference type="NCBIfam" id="TIGR00426">
    <property type="entry name" value="competence protein ComEA helix-hairpin-helix repeat region"/>
    <property type="match status" value="1"/>
</dbReference>
<dbReference type="InterPro" id="IPR019554">
    <property type="entry name" value="Soluble_ligand-bd"/>
</dbReference>
<dbReference type="InterPro" id="IPR004509">
    <property type="entry name" value="Competence_ComEA_HhH"/>
</dbReference>
<evidence type="ECO:0000256" key="1">
    <source>
        <dbReference type="SAM" id="Phobius"/>
    </source>
</evidence>
<evidence type="ECO:0000313" key="4">
    <source>
        <dbReference type="Proteomes" id="UP000627781"/>
    </source>
</evidence>
<comment type="caution">
    <text evidence="3">The sequence shown here is derived from an EMBL/GenBank/DDBJ whole genome shotgun (WGS) entry which is preliminary data.</text>
</comment>
<dbReference type="Pfam" id="PF10531">
    <property type="entry name" value="SLBB"/>
    <property type="match status" value="1"/>
</dbReference>
<feature type="domain" description="Helix-hairpin-helix DNA-binding motif class 1" evidence="2">
    <location>
        <begin position="177"/>
        <end position="196"/>
    </location>
</feature>
<dbReference type="Gene3D" id="3.10.560.10">
    <property type="entry name" value="Outer membrane lipoprotein wza domain like"/>
    <property type="match status" value="1"/>
</dbReference>
<dbReference type="RefSeq" id="WP_143315584.1">
    <property type="nucleotide sequence ID" value="NZ_JACSRA010000005.1"/>
</dbReference>
<reference evidence="3 4" key="1">
    <citation type="submission" date="2020-08" db="EMBL/GenBank/DDBJ databases">
        <title>A Genomic Blueprint of the Chicken Gut Microbiome.</title>
        <authorList>
            <person name="Gilroy R."/>
            <person name="Ravi A."/>
            <person name="Getino M."/>
            <person name="Pursley I."/>
            <person name="Horton D.L."/>
            <person name="Alikhan N.-F."/>
            <person name="Baker D."/>
            <person name="Gharbi K."/>
            <person name="Hall N."/>
            <person name="Watson M."/>
            <person name="Adriaenssens E.M."/>
            <person name="Foster-Nyarko E."/>
            <person name="Jarju S."/>
            <person name="Secka A."/>
            <person name="Antonio M."/>
            <person name="Oren A."/>
            <person name="Chaudhuri R."/>
            <person name="La Ragione R.M."/>
            <person name="Hildebrand F."/>
            <person name="Pallen M.J."/>
        </authorList>
    </citation>
    <scope>NUCLEOTIDE SEQUENCE [LARGE SCALE GENOMIC DNA]</scope>
    <source>
        <strain evidence="3 4">Sa3CVN1</strain>
    </source>
</reference>
<protein>
    <submittedName>
        <fullName evidence="3">Helix-hairpin-helix domain-containing protein</fullName>
    </submittedName>
</protein>
<keyword evidence="1" id="KW-0812">Transmembrane</keyword>
<dbReference type="Pfam" id="PF12836">
    <property type="entry name" value="HHH_3"/>
    <property type="match status" value="1"/>
</dbReference>
<evidence type="ECO:0000313" key="3">
    <source>
        <dbReference type="EMBL" id="MBD7910616.1"/>
    </source>
</evidence>